<dbReference type="Gene3D" id="3.30.230.70">
    <property type="entry name" value="GHMP Kinase, N-terminal domain"/>
    <property type="match status" value="1"/>
</dbReference>
<dbReference type="EMBL" id="CAXLJM020000007">
    <property type="protein sequence ID" value="CAL8073074.1"/>
    <property type="molecule type" value="Genomic_DNA"/>
</dbReference>
<dbReference type="SUPFAM" id="SSF55666">
    <property type="entry name" value="Ribonuclease PH domain 2-like"/>
    <property type="match status" value="1"/>
</dbReference>
<dbReference type="InterPro" id="IPR015847">
    <property type="entry name" value="ExoRNase_PH_dom2"/>
</dbReference>
<dbReference type="InterPro" id="IPR050590">
    <property type="entry name" value="Exosome_comp_Rrp42_subfam"/>
</dbReference>
<reference evidence="7 8" key="1">
    <citation type="submission" date="2024-08" db="EMBL/GenBank/DDBJ databases">
        <authorList>
            <person name="Cucini C."/>
            <person name="Frati F."/>
        </authorList>
    </citation>
    <scope>NUCLEOTIDE SEQUENCE [LARGE SCALE GENOMIC DNA]</scope>
</reference>
<evidence type="ECO:0000256" key="2">
    <source>
        <dbReference type="ARBA" id="ARBA00004496"/>
    </source>
</evidence>
<evidence type="ECO:0000256" key="4">
    <source>
        <dbReference type="ARBA" id="ARBA00022490"/>
    </source>
</evidence>
<keyword evidence="4" id="KW-0963">Cytoplasm</keyword>
<evidence type="ECO:0000313" key="8">
    <source>
        <dbReference type="Proteomes" id="UP001642540"/>
    </source>
</evidence>
<dbReference type="PANTHER" id="PTHR11097:SF14">
    <property type="entry name" value="EXOSOME COMPLEX COMPONENT RRP45"/>
    <property type="match status" value="1"/>
</dbReference>
<dbReference type="SUPFAM" id="SSF54211">
    <property type="entry name" value="Ribosomal protein S5 domain 2-like"/>
    <property type="match status" value="1"/>
</dbReference>
<dbReference type="PANTHER" id="PTHR11097">
    <property type="entry name" value="EXOSOME COMPLEX EXONUCLEASE RIBOSOMAL RNA PROCESSING PROTEIN"/>
    <property type="match status" value="1"/>
</dbReference>
<gene>
    <name evidence="7" type="ORF">ODALV1_LOCUS2474</name>
</gene>
<dbReference type="InterPro" id="IPR027408">
    <property type="entry name" value="PNPase/RNase_PH_dom_sf"/>
</dbReference>
<evidence type="ECO:0000259" key="6">
    <source>
        <dbReference type="Pfam" id="PF03725"/>
    </source>
</evidence>
<comment type="similarity">
    <text evidence="3">Belongs to the RNase PH family.</text>
</comment>
<feature type="domain" description="Exoribonuclease phosphorolytic" evidence="5">
    <location>
        <begin position="31"/>
        <end position="162"/>
    </location>
</feature>
<protein>
    <recommendedName>
        <fullName evidence="9">Exosome complex component RRP45</fullName>
    </recommendedName>
</protein>
<evidence type="ECO:0000313" key="7">
    <source>
        <dbReference type="EMBL" id="CAL8073074.1"/>
    </source>
</evidence>
<dbReference type="Pfam" id="PF01138">
    <property type="entry name" value="RNase_PH"/>
    <property type="match status" value="1"/>
</dbReference>
<evidence type="ECO:0000259" key="5">
    <source>
        <dbReference type="Pfam" id="PF01138"/>
    </source>
</evidence>
<accession>A0ABP1PQ92</accession>
<sequence length="331" mass="35985">MKPKTIANCTRSLVKGGAKNGIRLGARGIHEFRTAKISFGNSVGSCEAVLLPGTRVFAQASAAIGEPSDSRPGEGAFTISVWVSPAATGEMVGSSEKPSAIARTLERMFKENRAVDLESLCIKFGELAWILRVDVHVIEMNGCLQDTAALAVLGALLTFQRPQAEIDVNTDELVVLPLAECTPVELHLFHLPAVMSFALCDEILLAEPCQEEEDILPGKLLVGINDSKELCHLHLTHPIEQELLLEATKLAQAQCLDRLNMLKGLVEEVKTQREVPIYKRPQGPRATGTVLSLSALETSSRNRSEKKPSIKYLSPLITASDINMLEELCIL</sequence>
<evidence type="ECO:0008006" key="9">
    <source>
        <dbReference type="Google" id="ProtNLM"/>
    </source>
</evidence>
<evidence type="ECO:0000256" key="1">
    <source>
        <dbReference type="ARBA" id="ARBA00004123"/>
    </source>
</evidence>
<keyword evidence="8" id="KW-1185">Reference proteome</keyword>
<name>A0ABP1PQ92_9HEXA</name>
<dbReference type="InterPro" id="IPR020568">
    <property type="entry name" value="Ribosomal_Su5_D2-typ_SF"/>
</dbReference>
<dbReference type="InterPro" id="IPR036345">
    <property type="entry name" value="ExoRNase_PH_dom2_sf"/>
</dbReference>
<comment type="subcellular location">
    <subcellularLocation>
        <location evidence="2">Cytoplasm</location>
    </subcellularLocation>
    <subcellularLocation>
        <location evidence="1">Nucleus</location>
    </subcellularLocation>
</comment>
<dbReference type="Pfam" id="PF03725">
    <property type="entry name" value="RNase_PH_C"/>
    <property type="match status" value="1"/>
</dbReference>
<comment type="caution">
    <text evidence="7">The sequence shown here is derived from an EMBL/GenBank/DDBJ whole genome shotgun (WGS) entry which is preliminary data.</text>
</comment>
<dbReference type="InterPro" id="IPR001247">
    <property type="entry name" value="ExoRNase_PH_dom1"/>
</dbReference>
<feature type="domain" description="Exoribonuclease phosphorolytic" evidence="6">
    <location>
        <begin position="190"/>
        <end position="253"/>
    </location>
</feature>
<organism evidence="7 8">
    <name type="scientific">Orchesella dallaii</name>
    <dbReference type="NCBI Taxonomy" id="48710"/>
    <lineage>
        <taxon>Eukaryota</taxon>
        <taxon>Metazoa</taxon>
        <taxon>Ecdysozoa</taxon>
        <taxon>Arthropoda</taxon>
        <taxon>Hexapoda</taxon>
        <taxon>Collembola</taxon>
        <taxon>Entomobryomorpha</taxon>
        <taxon>Entomobryoidea</taxon>
        <taxon>Orchesellidae</taxon>
        <taxon>Orchesellinae</taxon>
        <taxon>Orchesella</taxon>
    </lineage>
</organism>
<evidence type="ECO:0000256" key="3">
    <source>
        <dbReference type="ARBA" id="ARBA00006678"/>
    </source>
</evidence>
<proteinExistence type="inferred from homology"/>
<dbReference type="Proteomes" id="UP001642540">
    <property type="component" value="Unassembled WGS sequence"/>
</dbReference>